<name>A0ABM7VHA9_9BACT</name>
<dbReference type="Pfam" id="PF13439">
    <property type="entry name" value="Glyco_transf_4"/>
    <property type="match status" value="1"/>
</dbReference>
<dbReference type="InterPro" id="IPR050194">
    <property type="entry name" value="Glycosyltransferase_grp1"/>
</dbReference>
<dbReference type="Gene3D" id="3.40.50.2000">
    <property type="entry name" value="Glycogen Phosphorylase B"/>
    <property type="match status" value="2"/>
</dbReference>
<dbReference type="PANTHER" id="PTHR45947:SF3">
    <property type="entry name" value="SULFOQUINOVOSYL TRANSFERASE SQD2"/>
    <property type="match status" value="1"/>
</dbReference>
<proteinExistence type="predicted"/>
<dbReference type="InterPro" id="IPR001296">
    <property type="entry name" value="Glyco_trans_1"/>
</dbReference>
<sequence>MDNTKILMLGWEFPPILNGGLGIASLGLCKALSQYAQISLILPRANEVHQIEKMKIYGLDEVNIKEYFEVEEQEQYTEFVKKIHYVDTELDPYSGIVKTIPVAYEQAIQHQRTRRKTHIRYRSSTITLPPKTVEKLVPLAINPIASPDLQNVFQVGPVYGNNLLQKVKAYTAYIDVISDSFEFDVIHAHDWMTFLAGMALKEKTGKPLVAHIHSLQYDRSGLTQQDFITDIERRICQHADRIITVSKYTAGKLIQEYNCDVRKIKHIHNGISWNKKIIEKRPFPFPLVLFAGRITQQKNPLMFLRMAKQVLAAIPNVRFMMIGDGDLWQETIEQAAVPELIGRCIFTGQLPHEKVLEAYASAQVYCLTSNSEPFGLTALEAAKTGIPVVLTARSGISEILKDTPTVPINAAESMANAVVHLLQDQAYADHVVTQNFMALKNSTWGEAARKVLKLYEQVLPKQQAVPLPSVYSSSSTHKPTANVL</sequence>
<gene>
    <name evidence="3" type="ORF">PEPS_26400</name>
</gene>
<feature type="domain" description="Glycosyltransferase subfamily 4-like N-terminal" evidence="2">
    <location>
        <begin position="163"/>
        <end position="271"/>
    </location>
</feature>
<accession>A0ABM7VHA9</accession>
<dbReference type="CDD" id="cd03801">
    <property type="entry name" value="GT4_PimA-like"/>
    <property type="match status" value="1"/>
</dbReference>
<dbReference type="Pfam" id="PF00534">
    <property type="entry name" value="Glycos_transf_1"/>
    <property type="match status" value="1"/>
</dbReference>
<protein>
    <recommendedName>
        <fullName evidence="5">Glycosyltransferase family 1 protein</fullName>
    </recommendedName>
</protein>
<dbReference type="RefSeq" id="WP_338397283.1">
    <property type="nucleotide sequence ID" value="NZ_AP025292.1"/>
</dbReference>
<evidence type="ECO:0008006" key="5">
    <source>
        <dbReference type="Google" id="ProtNLM"/>
    </source>
</evidence>
<evidence type="ECO:0000313" key="4">
    <source>
        <dbReference type="Proteomes" id="UP001354989"/>
    </source>
</evidence>
<reference evidence="3 4" key="1">
    <citation type="submission" date="2021-12" db="EMBL/GenBank/DDBJ databases">
        <title>Genome sequencing of bacteria with rrn-lacking chromosome and rrn-plasmid.</title>
        <authorList>
            <person name="Anda M."/>
            <person name="Iwasaki W."/>
        </authorList>
    </citation>
    <scope>NUCLEOTIDE SEQUENCE [LARGE SCALE GENOMIC DNA]</scope>
    <source>
        <strain evidence="3 4">NBRC 101262</strain>
    </source>
</reference>
<feature type="domain" description="Glycosyl transferase family 1" evidence="1">
    <location>
        <begin position="285"/>
        <end position="430"/>
    </location>
</feature>
<dbReference type="SUPFAM" id="SSF53756">
    <property type="entry name" value="UDP-Glycosyltransferase/glycogen phosphorylase"/>
    <property type="match status" value="1"/>
</dbReference>
<dbReference type="Proteomes" id="UP001354989">
    <property type="component" value="Chromosome"/>
</dbReference>
<dbReference type="PANTHER" id="PTHR45947">
    <property type="entry name" value="SULFOQUINOVOSYL TRANSFERASE SQD2"/>
    <property type="match status" value="1"/>
</dbReference>
<evidence type="ECO:0000259" key="2">
    <source>
        <dbReference type="Pfam" id="PF13439"/>
    </source>
</evidence>
<evidence type="ECO:0000259" key="1">
    <source>
        <dbReference type="Pfam" id="PF00534"/>
    </source>
</evidence>
<evidence type="ECO:0000313" key="3">
    <source>
        <dbReference type="EMBL" id="BDD00360.1"/>
    </source>
</evidence>
<dbReference type="EMBL" id="AP025292">
    <property type="protein sequence ID" value="BDD00360.1"/>
    <property type="molecule type" value="Genomic_DNA"/>
</dbReference>
<dbReference type="InterPro" id="IPR028098">
    <property type="entry name" value="Glyco_trans_4-like_N"/>
</dbReference>
<organism evidence="3 4">
    <name type="scientific">Persicobacter psychrovividus</name>
    <dbReference type="NCBI Taxonomy" id="387638"/>
    <lineage>
        <taxon>Bacteria</taxon>
        <taxon>Pseudomonadati</taxon>
        <taxon>Bacteroidota</taxon>
        <taxon>Cytophagia</taxon>
        <taxon>Cytophagales</taxon>
        <taxon>Persicobacteraceae</taxon>
        <taxon>Persicobacter</taxon>
    </lineage>
</organism>
<keyword evidence="4" id="KW-1185">Reference proteome</keyword>